<reference evidence="6 11" key="1">
    <citation type="journal article" date="2018" name="J. Invertebr. Pathol.">
        <title>New genotyping method for the causative agent of crayfish plague (Aphanomyces astaci) based on whole genome data.</title>
        <authorList>
            <person name="Minardi D."/>
            <person name="Studholme D.J."/>
            <person name="van der Giezen M."/>
            <person name="Pretto T."/>
            <person name="Oidtmann B."/>
        </authorList>
    </citation>
    <scope>NUCLEOTIDE SEQUENCE [LARGE SCALE GENOMIC DNA]</scope>
    <source>
        <strain evidence="6 11">KB13</strain>
    </source>
</reference>
<sequence length="96" mass="10731">MKSDTAFVQRHFFVGVKWEGGYAHKGMFGVFGEDRQLKEPGESRGSWEGREHRGLTSRLREPGECGVTWEGWETSGTGVARERGEVGSSSPRVESR</sequence>
<organism evidence="3 9">
    <name type="scientific">Aphanomyces astaci</name>
    <name type="common">Crayfish plague agent</name>
    <dbReference type="NCBI Taxonomy" id="112090"/>
    <lineage>
        <taxon>Eukaryota</taxon>
        <taxon>Sar</taxon>
        <taxon>Stramenopiles</taxon>
        <taxon>Oomycota</taxon>
        <taxon>Saprolegniomycetes</taxon>
        <taxon>Saprolegniales</taxon>
        <taxon>Verrucalvaceae</taxon>
        <taxon>Aphanomyces</taxon>
    </lineage>
</organism>
<dbReference type="EMBL" id="QUSZ01005588">
    <property type="protein sequence ID" value="RHY09070.1"/>
    <property type="molecule type" value="Genomic_DNA"/>
</dbReference>
<name>A0A397BKA9_APHAT</name>
<accession>A0A397BKA9</accession>
<dbReference type="Proteomes" id="UP000275652">
    <property type="component" value="Unassembled WGS sequence"/>
</dbReference>
<dbReference type="EMBL" id="QUTI01011953">
    <property type="protein sequence ID" value="RLO12771.1"/>
    <property type="molecule type" value="Genomic_DNA"/>
</dbReference>
<gene>
    <name evidence="3" type="ORF">DYB25_006237</name>
    <name evidence="6" type="ORF">DYB28_004583</name>
    <name evidence="4" type="ORF">DYB30_006944</name>
    <name evidence="2" type="ORF">DYB36_002423</name>
    <name evidence="5" type="ORF">DYB38_008695</name>
</gene>
<dbReference type="Proteomes" id="UP000266643">
    <property type="component" value="Unassembled WGS sequence"/>
</dbReference>
<feature type="compositionally biased region" description="Polar residues" evidence="1">
    <location>
        <begin position="87"/>
        <end position="96"/>
    </location>
</feature>
<evidence type="ECO:0000313" key="3">
    <source>
        <dbReference type="EMBL" id="RHY21448.1"/>
    </source>
</evidence>
<evidence type="ECO:0000313" key="5">
    <source>
        <dbReference type="EMBL" id="RHY71341.1"/>
    </source>
</evidence>
<evidence type="ECO:0000313" key="9">
    <source>
        <dbReference type="Proteomes" id="UP000266239"/>
    </source>
</evidence>
<dbReference type="EMBL" id="QUTC01003166">
    <property type="protein sequence ID" value="RHY71341.1"/>
    <property type="molecule type" value="Genomic_DNA"/>
</dbReference>
<proteinExistence type="predicted"/>
<evidence type="ECO:0000256" key="1">
    <source>
        <dbReference type="SAM" id="MobiDB-lite"/>
    </source>
</evidence>
<protein>
    <submittedName>
        <fullName evidence="3">Uncharacterized protein</fullName>
    </submittedName>
</protein>
<evidence type="ECO:0000313" key="4">
    <source>
        <dbReference type="EMBL" id="RHY70254.1"/>
    </source>
</evidence>
<evidence type="ECO:0000313" key="2">
    <source>
        <dbReference type="EMBL" id="RHY09070.1"/>
    </source>
</evidence>
<evidence type="ECO:0000313" key="7">
    <source>
        <dbReference type="Proteomes" id="UP000265427"/>
    </source>
</evidence>
<feature type="compositionally biased region" description="Basic and acidic residues" evidence="1">
    <location>
        <begin position="38"/>
        <end position="63"/>
    </location>
</feature>
<dbReference type="EMBL" id="QUTA01004001">
    <property type="protein sequence ID" value="RHY21448.1"/>
    <property type="molecule type" value="Genomic_DNA"/>
</dbReference>
<dbReference type="EMBL" id="QUTD01004003">
    <property type="protein sequence ID" value="RHY70254.1"/>
    <property type="molecule type" value="Genomic_DNA"/>
</dbReference>
<evidence type="ECO:0000313" key="11">
    <source>
        <dbReference type="Proteomes" id="UP000275652"/>
    </source>
</evidence>
<reference evidence="7 8" key="2">
    <citation type="submission" date="2018-08" db="EMBL/GenBank/DDBJ databases">
        <title>Aphanomyces genome sequencing and annotation.</title>
        <authorList>
            <person name="Minardi D."/>
            <person name="Oidtmann B."/>
            <person name="Van Der Giezen M."/>
            <person name="Studholme D.J."/>
        </authorList>
    </citation>
    <scope>NUCLEOTIDE SEQUENCE [LARGE SCALE GENOMIC DNA]</scope>
    <source>
        <strain evidence="4 10">D2</strain>
        <strain evidence="2 7">Kv</strain>
        <strain evidence="5 8">SA</strain>
        <strain evidence="3 9">Yx</strain>
    </source>
</reference>
<evidence type="ECO:0000313" key="6">
    <source>
        <dbReference type="EMBL" id="RLO12771.1"/>
    </source>
</evidence>
<comment type="caution">
    <text evidence="3">The sequence shown here is derived from an EMBL/GenBank/DDBJ whole genome shotgun (WGS) entry which is preliminary data.</text>
</comment>
<feature type="region of interest" description="Disordered" evidence="1">
    <location>
        <begin position="38"/>
        <end position="96"/>
    </location>
</feature>
<dbReference type="Proteomes" id="UP000265716">
    <property type="component" value="Unassembled WGS sequence"/>
</dbReference>
<dbReference type="Proteomes" id="UP000266239">
    <property type="component" value="Unassembled WGS sequence"/>
</dbReference>
<dbReference type="Proteomes" id="UP000265427">
    <property type="component" value="Unassembled WGS sequence"/>
</dbReference>
<evidence type="ECO:0000313" key="10">
    <source>
        <dbReference type="Proteomes" id="UP000266643"/>
    </source>
</evidence>
<evidence type="ECO:0000313" key="8">
    <source>
        <dbReference type="Proteomes" id="UP000265716"/>
    </source>
</evidence>
<dbReference type="AlphaFoldDB" id="A0A397BKA9"/>